<sequence length="347" mass="38179">MSPKKPARPRATQVAATKAVVRWYLDQHFRQASDPGVVEMFCEPSRVGSFAIDRHALRAGDGRALFRLLVATAMFQRRQDVQILRILQGMGASDAAEISDAAKLLALVDDSDCANMRTTQALAEACNLDKDPQTREGCCSANPSVSCHLKRHTVLLKRYGHFGKVPTSIALMVRESGAEDLAGLHRLVMQRERDPLARAQALERELSRAWRVSQKIASMFLSMVTNPDLSRGLAPWSQGIDSTYYVVIDSNVDLFLATIGYKGTGTYDARRDFVRALARGIDLTEFDGALQPYNPRLVQQAMYLFMSIANRRAATADCMHLAPAPCATCPSAVRRRCPAGPGLPASR</sequence>
<name>A0ABT5DL13_9BACT</name>
<evidence type="ECO:0000313" key="1">
    <source>
        <dbReference type="EMBL" id="MDC0714289.1"/>
    </source>
</evidence>
<reference evidence="1 2" key="1">
    <citation type="submission" date="2022-11" db="EMBL/GenBank/DDBJ databases">
        <title>Minimal conservation of predation-associated metabolite biosynthetic gene clusters underscores biosynthetic potential of Myxococcota including descriptions for ten novel species: Archangium lansinium sp. nov., Myxococcus landrumus sp. nov., Nannocystis bai.</title>
        <authorList>
            <person name="Ahearne A."/>
            <person name="Stevens C."/>
            <person name="Dowd S."/>
        </authorList>
    </citation>
    <scope>NUCLEOTIDE SEQUENCE [LARGE SCALE GENOMIC DNA]</scope>
    <source>
        <strain evidence="1 2">NCWAL01</strain>
    </source>
</reference>
<proteinExistence type="predicted"/>
<accession>A0ABT5DL13</accession>
<dbReference type="Proteomes" id="UP001221838">
    <property type="component" value="Unassembled WGS sequence"/>
</dbReference>
<comment type="caution">
    <text evidence="1">The sequence shown here is derived from an EMBL/GenBank/DDBJ whole genome shotgun (WGS) entry which is preliminary data.</text>
</comment>
<evidence type="ECO:0000313" key="2">
    <source>
        <dbReference type="Proteomes" id="UP001221838"/>
    </source>
</evidence>
<organism evidence="1 2">
    <name type="scientific">Stigmatella ashevillensis</name>
    <dbReference type="NCBI Taxonomy" id="2995309"/>
    <lineage>
        <taxon>Bacteria</taxon>
        <taxon>Pseudomonadati</taxon>
        <taxon>Myxococcota</taxon>
        <taxon>Myxococcia</taxon>
        <taxon>Myxococcales</taxon>
        <taxon>Cystobacterineae</taxon>
        <taxon>Archangiaceae</taxon>
        <taxon>Stigmatella</taxon>
    </lineage>
</organism>
<gene>
    <name evidence="1" type="ORF">POL68_37860</name>
</gene>
<keyword evidence="2" id="KW-1185">Reference proteome</keyword>
<dbReference type="EMBL" id="JAQNDM010000002">
    <property type="protein sequence ID" value="MDC0714289.1"/>
    <property type="molecule type" value="Genomic_DNA"/>
</dbReference>
<dbReference type="RefSeq" id="WP_272144875.1">
    <property type="nucleotide sequence ID" value="NZ_JAQNDM010000002.1"/>
</dbReference>
<protein>
    <submittedName>
        <fullName evidence="1">Uncharacterized protein</fullName>
    </submittedName>
</protein>